<protein>
    <recommendedName>
        <fullName evidence="2">DUF3108 domain-containing protein</fullName>
    </recommendedName>
</protein>
<dbReference type="InterPro" id="IPR049279">
    <property type="entry name" value="DUF3108-like"/>
</dbReference>
<feature type="signal peptide" evidence="1">
    <location>
        <begin position="1"/>
        <end position="20"/>
    </location>
</feature>
<dbReference type="STRING" id="192903.SAMN04488513_11369"/>
<keyword evidence="1" id="KW-0732">Signal</keyword>
<dbReference type="Gene3D" id="2.40.360.20">
    <property type="match status" value="1"/>
</dbReference>
<dbReference type="EMBL" id="FQYU01000013">
    <property type="protein sequence ID" value="SHJ95392.1"/>
    <property type="molecule type" value="Genomic_DNA"/>
</dbReference>
<reference evidence="4" key="1">
    <citation type="submission" date="2016-11" db="EMBL/GenBank/DDBJ databases">
        <authorList>
            <person name="Varghese N."/>
            <person name="Submissions S."/>
        </authorList>
    </citation>
    <scope>NUCLEOTIDE SEQUENCE [LARGE SCALE GENOMIC DNA]</scope>
    <source>
        <strain evidence="4">DSM 19858</strain>
    </source>
</reference>
<feature type="domain" description="DUF3108" evidence="2">
    <location>
        <begin position="31"/>
        <end position="227"/>
    </location>
</feature>
<name>A0A1M6NIF9_9FLAO</name>
<evidence type="ECO:0000313" key="4">
    <source>
        <dbReference type="Proteomes" id="UP000184543"/>
    </source>
</evidence>
<dbReference type="AlphaFoldDB" id="A0A1M6NIF9"/>
<accession>A0A1M6NIF9</accession>
<organism evidence="3 4">
    <name type="scientific">Pseudozobellia thermophila</name>
    <dbReference type="NCBI Taxonomy" id="192903"/>
    <lineage>
        <taxon>Bacteria</taxon>
        <taxon>Pseudomonadati</taxon>
        <taxon>Bacteroidota</taxon>
        <taxon>Flavobacteriia</taxon>
        <taxon>Flavobacteriales</taxon>
        <taxon>Flavobacteriaceae</taxon>
        <taxon>Pseudozobellia</taxon>
    </lineage>
</organism>
<dbReference type="RefSeq" id="WP_072995532.1">
    <property type="nucleotide sequence ID" value="NZ_FQYU01000013.1"/>
</dbReference>
<keyword evidence="4" id="KW-1185">Reference proteome</keyword>
<evidence type="ECO:0000259" key="2">
    <source>
        <dbReference type="Pfam" id="PF21347"/>
    </source>
</evidence>
<evidence type="ECO:0000313" key="3">
    <source>
        <dbReference type="EMBL" id="SHJ95392.1"/>
    </source>
</evidence>
<proteinExistence type="predicted"/>
<dbReference type="Proteomes" id="UP000184543">
    <property type="component" value="Unassembled WGS sequence"/>
</dbReference>
<feature type="chain" id="PRO_5012635731" description="DUF3108 domain-containing protein" evidence="1">
    <location>
        <begin position="21"/>
        <end position="232"/>
    </location>
</feature>
<evidence type="ECO:0000256" key="1">
    <source>
        <dbReference type="SAM" id="SignalP"/>
    </source>
</evidence>
<sequence length="232" mass="25867">MKTPLLATVLSFMICSFSFAQGSCSKFYPLEEGSSFEYTNYNKKGKVEGTVNYTVSEVRQEGSASVATFAMKYKDKKGEDVFETDYSFSCENGIVTIDYESLFPSQMMQQYTEMGLEMDISGTDIQLPNDLSVGQQLPDANVVVSMSMGGINMTTSVDQTNRKVEKKEKVTTPAGTFECYLLTEDQLTKTMGANIETKSQLWLAEGIGMVKQESYKKNGTLISRMELTQYSK</sequence>
<dbReference type="Pfam" id="PF21347">
    <property type="entry name" value="DUF3108_like"/>
    <property type="match status" value="1"/>
</dbReference>
<gene>
    <name evidence="3" type="ORF">SAMN04488513_11369</name>
</gene>